<protein>
    <recommendedName>
        <fullName evidence="3 5">Regulatory protein RecX</fullName>
    </recommendedName>
</protein>
<dbReference type="EMBL" id="BJUA01000013">
    <property type="protein sequence ID" value="GEK18834.1"/>
    <property type="molecule type" value="Genomic_DNA"/>
</dbReference>
<sequence>MARGAQYPGAASRRRRSQEPPSTGAAAVDAEPDPESVARAIALRLLTGAPRSRAQLEEAMARRDVPEDVAARVLDRFTEVGLVDDAEYARMLVRTRHAERGLSRRAIAVELRRRGIDEESASAALEQVDADDEEQAARHLVRRKLASTAGLDTQTRLRRVVGALGRKGYAPSLVLRLAREELAAEGDDASSDDGDWSPAD</sequence>
<evidence type="ECO:0000313" key="11">
    <source>
        <dbReference type="Proteomes" id="UP000321386"/>
    </source>
</evidence>
<accession>A0A510UVW9</accession>
<dbReference type="Pfam" id="PF21982">
    <property type="entry name" value="RecX_HTH1"/>
    <property type="match status" value="1"/>
</dbReference>
<dbReference type="InterPro" id="IPR053925">
    <property type="entry name" value="RecX_HTH_3rd"/>
</dbReference>
<evidence type="ECO:0000259" key="9">
    <source>
        <dbReference type="Pfam" id="PF21982"/>
    </source>
</evidence>
<keyword evidence="11" id="KW-1185">Reference proteome</keyword>
<dbReference type="Gene3D" id="1.10.10.10">
    <property type="entry name" value="Winged helix-like DNA-binding domain superfamily/Winged helix DNA-binding domain"/>
    <property type="match status" value="2"/>
</dbReference>
<dbReference type="GO" id="GO:0005737">
    <property type="term" value="C:cytoplasm"/>
    <property type="evidence" value="ECO:0007669"/>
    <property type="project" value="UniProtKB-SubCell"/>
</dbReference>
<evidence type="ECO:0000256" key="4">
    <source>
        <dbReference type="ARBA" id="ARBA00022490"/>
    </source>
</evidence>
<comment type="caution">
    <text evidence="10">The sequence shown here is derived from an EMBL/GenBank/DDBJ whole genome shotgun (WGS) entry which is preliminary data.</text>
</comment>
<dbReference type="Pfam" id="PF02631">
    <property type="entry name" value="RecX_HTH2"/>
    <property type="match status" value="1"/>
</dbReference>
<reference evidence="10 11" key="1">
    <citation type="submission" date="2019-07" db="EMBL/GenBank/DDBJ databases">
        <title>Whole genome shotgun sequence of Cellulomonas persica NBRC 101101.</title>
        <authorList>
            <person name="Hosoyama A."/>
            <person name="Uohara A."/>
            <person name="Ohji S."/>
            <person name="Ichikawa N."/>
        </authorList>
    </citation>
    <scope>NUCLEOTIDE SEQUENCE [LARGE SCALE GENOMIC DNA]</scope>
    <source>
        <strain evidence="10 11">NBRC 101101</strain>
    </source>
</reference>
<evidence type="ECO:0000256" key="5">
    <source>
        <dbReference type="HAMAP-Rule" id="MF_01114"/>
    </source>
</evidence>
<dbReference type="RefSeq" id="WP_146807222.1">
    <property type="nucleotide sequence ID" value="NZ_BJUA01000013.1"/>
</dbReference>
<dbReference type="Pfam" id="PF21981">
    <property type="entry name" value="RecX_HTH3"/>
    <property type="match status" value="1"/>
</dbReference>
<dbReference type="InterPro" id="IPR053926">
    <property type="entry name" value="RecX_HTH_1st"/>
</dbReference>
<evidence type="ECO:0000259" key="8">
    <source>
        <dbReference type="Pfam" id="PF21981"/>
    </source>
</evidence>
<comment type="subcellular location">
    <subcellularLocation>
        <location evidence="1 5">Cytoplasm</location>
    </subcellularLocation>
</comment>
<keyword evidence="4 5" id="KW-0963">Cytoplasm</keyword>
<organism evidence="10 11">
    <name type="scientific">Cellulomonas persica</name>
    <dbReference type="NCBI Taxonomy" id="76861"/>
    <lineage>
        <taxon>Bacteria</taxon>
        <taxon>Bacillati</taxon>
        <taxon>Actinomycetota</taxon>
        <taxon>Actinomycetes</taxon>
        <taxon>Micrococcales</taxon>
        <taxon>Cellulomonadaceae</taxon>
        <taxon>Cellulomonas</taxon>
    </lineage>
</organism>
<feature type="domain" description="RecX second three-helical" evidence="7">
    <location>
        <begin position="84"/>
        <end position="125"/>
    </location>
</feature>
<dbReference type="PANTHER" id="PTHR33602:SF1">
    <property type="entry name" value="REGULATORY PROTEIN RECX FAMILY PROTEIN"/>
    <property type="match status" value="1"/>
</dbReference>
<evidence type="ECO:0000256" key="3">
    <source>
        <dbReference type="ARBA" id="ARBA00018111"/>
    </source>
</evidence>
<evidence type="ECO:0000256" key="1">
    <source>
        <dbReference type="ARBA" id="ARBA00004496"/>
    </source>
</evidence>
<dbReference type="InterPro" id="IPR003783">
    <property type="entry name" value="Regulatory_RecX"/>
</dbReference>
<evidence type="ECO:0000259" key="7">
    <source>
        <dbReference type="Pfam" id="PF02631"/>
    </source>
</evidence>
<dbReference type="AlphaFoldDB" id="A0A510UVW9"/>
<dbReference type="InterPro" id="IPR036388">
    <property type="entry name" value="WH-like_DNA-bd_sf"/>
</dbReference>
<feature type="domain" description="RecX third three-helical" evidence="8">
    <location>
        <begin position="132"/>
        <end position="175"/>
    </location>
</feature>
<dbReference type="InterPro" id="IPR053924">
    <property type="entry name" value="RecX_HTH_2nd"/>
</dbReference>
<evidence type="ECO:0000256" key="6">
    <source>
        <dbReference type="SAM" id="MobiDB-lite"/>
    </source>
</evidence>
<dbReference type="GO" id="GO:0006282">
    <property type="term" value="P:regulation of DNA repair"/>
    <property type="evidence" value="ECO:0007669"/>
    <property type="project" value="UniProtKB-UniRule"/>
</dbReference>
<name>A0A510UVW9_9CELL</name>
<feature type="region of interest" description="Disordered" evidence="6">
    <location>
        <begin position="1"/>
        <end position="34"/>
    </location>
</feature>
<feature type="domain" description="RecX first three-helical" evidence="9">
    <location>
        <begin position="38"/>
        <end position="76"/>
    </location>
</feature>
<dbReference type="HAMAP" id="MF_01114">
    <property type="entry name" value="RecX"/>
    <property type="match status" value="1"/>
</dbReference>
<comment type="function">
    <text evidence="5">Modulates RecA activity.</text>
</comment>
<dbReference type="PANTHER" id="PTHR33602">
    <property type="entry name" value="REGULATORY PROTEIN RECX FAMILY PROTEIN"/>
    <property type="match status" value="1"/>
</dbReference>
<dbReference type="Proteomes" id="UP000321386">
    <property type="component" value="Unassembled WGS sequence"/>
</dbReference>
<dbReference type="OrthoDB" id="5244465at2"/>
<evidence type="ECO:0000313" key="10">
    <source>
        <dbReference type="EMBL" id="GEK18834.1"/>
    </source>
</evidence>
<evidence type="ECO:0000256" key="2">
    <source>
        <dbReference type="ARBA" id="ARBA00009695"/>
    </source>
</evidence>
<proteinExistence type="inferred from homology"/>
<gene>
    <name evidence="5 10" type="primary">recX</name>
    <name evidence="10" type="ORF">CPE01_25670</name>
</gene>
<comment type="similarity">
    <text evidence="2 5">Belongs to the RecX family.</text>
</comment>